<feature type="binding site" evidence="3">
    <location>
        <position position="280"/>
    </location>
    <ligand>
        <name>Mg(2+)</name>
        <dbReference type="ChEBI" id="CHEBI:18420"/>
        <label>1</label>
    </ligand>
</feature>
<dbReference type="Gene3D" id="3.90.190.10">
    <property type="entry name" value="Protein tyrosine phosphatase superfamily"/>
    <property type="match status" value="1"/>
</dbReference>
<proteinExistence type="inferred from homology"/>
<comment type="cofactor">
    <cofactor evidence="3">
        <name>Mg(2+)</name>
        <dbReference type="ChEBI" id="CHEBI:18420"/>
    </cofactor>
    <text evidence="3">Binds 2 magnesium ions per subunit.</text>
</comment>
<evidence type="ECO:0000313" key="6">
    <source>
        <dbReference type="Proteomes" id="UP000192772"/>
    </source>
</evidence>
<dbReference type="AlphaFoldDB" id="A0A1X0D8T7"/>
<feature type="binding site" evidence="3">
    <location>
        <position position="60"/>
    </location>
    <ligand>
        <name>Mg(2+)</name>
        <dbReference type="ChEBI" id="CHEBI:18420"/>
        <label>1</label>
    </ligand>
</feature>
<feature type="binding site" evidence="3">
    <location>
        <position position="58"/>
    </location>
    <ligand>
        <name>Mg(2+)</name>
        <dbReference type="ChEBI" id="CHEBI:18420"/>
        <label>1</label>
    </ligand>
</feature>
<evidence type="ECO:0000256" key="3">
    <source>
        <dbReference type="PIRSR" id="PIRSR605502-1"/>
    </source>
</evidence>
<dbReference type="STRING" id="81858.BST23_03095"/>
<dbReference type="InterPro" id="IPR050792">
    <property type="entry name" value="ADP-ribosylglycohydrolase"/>
</dbReference>
<keyword evidence="2 5" id="KW-0378">Hydrolase</keyword>
<dbReference type="PANTHER" id="PTHR16222:SF24">
    <property type="entry name" value="ADP-RIBOSYLHYDROLASE ARH3"/>
    <property type="match status" value="1"/>
</dbReference>
<comment type="caution">
    <text evidence="5">The sequence shown here is derived from an EMBL/GenBank/DDBJ whole genome shotgun (WGS) entry which is preliminary data.</text>
</comment>
<feature type="binding site" evidence="3">
    <location>
        <position position="278"/>
    </location>
    <ligand>
        <name>Mg(2+)</name>
        <dbReference type="ChEBI" id="CHEBI:18420"/>
        <label>1</label>
    </ligand>
</feature>
<dbReference type="EMBL" id="MVHP01000002">
    <property type="protein sequence ID" value="ORA68815.1"/>
    <property type="molecule type" value="Genomic_DNA"/>
</dbReference>
<evidence type="ECO:0000313" key="5">
    <source>
        <dbReference type="EMBL" id="ORA68815.1"/>
    </source>
</evidence>
<comment type="similarity">
    <text evidence="1">Belongs to the ADP-ribosylglycohydrolase family.</text>
</comment>
<sequence>MWANLTTAQRDRAVGVLVGTAAGDALGAGYEFDDPMPPERPVGMIGGGLGPFAPGEWTDDTSMAIAIAEYAAMGGDLRRESSLDHIVRRWHWWARNAKDVGVQTRRVLSAAGQKGISARSAREESAKLHRLTGRTAGNGSLMRTSPVALAHLDDEAALVVSARAISELTHFDPEAGDACVLWCAAIRHAVLTSELDIRIGLGHIDSERRQLWASRIDAAERLKPSDFAANNGWVVAALQAAWSAIVTTPVPVDNPADGVFRVDHLRLGLEAAVRGGGDTDTVAAIAGGLLGAAYGASAVPAQWRLVLRGWPGLNTRGLVNLSTKILTGGKPERFDYTYGAHLGTGRAVRHPHDDAVWIGAASVLRQLPKGVDGVVSLCRVADGDIPAEAVHLDVRLIDRVGENANLEFVLLDTVRAIEQLRAEGRTVLVHCVAAQSRTPAVAALYGARRDSIDIDQAIDDVCAVLSEADPNPEFRAALHRLHPTGAGR</sequence>
<dbReference type="Pfam" id="PF03747">
    <property type="entry name" value="ADP_ribosyl_GH"/>
    <property type="match status" value="1"/>
</dbReference>
<evidence type="ECO:0000256" key="1">
    <source>
        <dbReference type="ARBA" id="ARBA00010702"/>
    </source>
</evidence>
<name>A0A1X0D8T7_9MYCO</name>
<dbReference type="SUPFAM" id="SSF101478">
    <property type="entry name" value="ADP-ribosylglycohydrolase"/>
    <property type="match status" value="1"/>
</dbReference>
<dbReference type="GO" id="GO:0046872">
    <property type="term" value="F:metal ion binding"/>
    <property type="evidence" value="ECO:0007669"/>
    <property type="project" value="UniProtKB-KW"/>
</dbReference>
<feature type="domain" description="Tyrosine specific protein phosphatases" evidence="4">
    <location>
        <begin position="408"/>
        <end position="461"/>
    </location>
</feature>
<dbReference type="InterPro" id="IPR036705">
    <property type="entry name" value="Ribosyl_crysJ1_sf"/>
</dbReference>
<feature type="binding site" evidence="3">
    <location>
        <position position="59"/>
    </location>
    <ligand>
        <name>Mg(2+)</name>
        <dbReference type="ChEBI" id="CHEBI:18420"/>
        <label>1</label>
    </ligand>
</feature>
<protein>
    <submittedName>
        <fullName evidence="5">Ribosylglycohydrolase</fullName>
    </submittedName>
</protein>
<dbReference type="InterPro" id="IPR000387">
    <property type="entry name" value="Tyr_Pase_dom"/>
</dbReference>
<dbReference type="SUPFAM" id="SSF52799">
    <property type="entry name" value="(Phosphotyrosine protein) phosphatases II"/>
    <property type="match status" value="1"/>
</dbReference>
<dbReference type="Proteomes" id="UP000192772">
    <property type="component" value="Unassembled WGS sequence"/>
</dbReference>
<evidence type="ECO:0000256" key="2">
    <source>
        <dbReference type="ARBA" id="ARBA00022801"/>
    </source>
</evidence>
<accession>A0A1X0D8T7</accession>
<evidence type="ECO:0000259" key="4">
    <source>
        <dbReference type="PROSITE" id="PS50056"/>
    </source>
</evidence>
<dbReference type="CDD" id="cd14498">
    <property type="entry name" value="DSP"/>
    <property type="match status" value="1"/>
</dbReference>
<dbReference type="PANTHER" id="PTHR16222">
    <property type="entry name" value="ADP-RIBOSYLGLYCOHYDROLASE"/>
    <property type="match status" value="1"/>
</dbReference>
<gene>
    <name evidence="5" type="ORF">BST23_03095</name>
</gene>
<keyword evidence="3" id="KW-0479">Metal-binding</keyword>
<dbReference type="InterPro" id="IPR005502">
    <property type="entry name" value="Ribosyl_crysJ1"/>
</dbReference>
<dbReference type="PROSITE" id="PS50056">
    <property type="entry name" value="TYR_PHOSPHATASE_2"/>
    <property type="match status" value="1"/>
</dbReference>
<dbReference type="InterPro" id="IPR029021">
    <property type="entry name" value="Prot-tyrosine_phosphatase-like"/>
</dbReference>
<organism evidence="5 6">
    <name type="scientific">Mycolicibacterium elephantis</name>
    <dbReference type="NCBI Taxonomy" id="81858"/>
    <lineage>
        <taxon>Bacteria</taxon>
        <taxon>Bacillati</taxon>
        <taxon>Actinomycetota</taxon>
        <taxon>Actinomycetes</taxon>
        <taxon>Mycobacteriales</taxon>
        <taxon>Mycobacteriaceae</taxon>
        <taxon>Mycolicibacterium</taxon>
    </lineage>
</organism>
<dbReference type="Gene3D" id="1.10.4080.10">
    <property type="entry name" value="ADP-ribosylation/Crystallin J1"/>
    <property type="match status" value="1"/>
</dbReference>
<dbReference type="GO" id="GO:0016787">
    <property type="term" value="F:hydrolase activity"/>
    <property type="evidence" value="ECO:0007669"/>
    <property type="project" value="UniProtKB-KW"/>
</dbReference>
<reference evidence="5 6" key="1">
    <citation type="submission" date="2017-02" db="EMBL/GenBank/DDBJ databases">
        <title>The new phylogeny of genus Mycobacterium.</title>
        <authorList>
            <person name="Tortoli E."/>
            <person name="Trovato A."/>
            <person name="Cirillo D.M."/>
        </authorList>
    </citation>
    <scope>NUCLEOTIDE SEQUENCE [LARGE SCALE GENOMIC DNA]</scope>
    <source>
        <strain evidence="5 6">FI-09383</strain>
    </source>
</reference>
<feature type="binding site" evidence="3">
    <location>
        <position position="281"/>
    </location>
    <ligand>
        <name>Mg(2+)</name>
        <dbReference type="ChEBI" id="CHEBI:18420"/>
        <label>1</label>
    </ligand>
</feature>
<keyword evidence="3" id="KW-0460">Magnesium</keyword>